<reference evidence="1 2" key="2">
    <citation type="journal article" date="2022" name="Mol. Ecol. Resour.">
        <title>The genomes of chicory, endive, great burdock and yacon provide insights into Asteraceae paleo-polyploidization history and plant inulin production.</title>
        <authorList>
            <person name="Fan W."/>
            <person name="Wang S."/>
            <person name="Wang H."/>
            <person name="Wang A."/>
            <person name="Jiang F."/>
            <person name="Liu H."/>
            <person name="Zhao H."/>
            <person name="Xu D."/>
            <person name="Zhang Y."/>
        </authorList>
    </citation>
    <scope>NUCLEOTIDE SEQUENCE [LARGE SCALE GENOMIC DNA]</scope>
    <source>
        <strain evidence="2">cv. Yunnan</strain>
        <tissue evidence="1">Leaves</tissue>
    </source>
</reference>
<gene>
    <name evidence="1" type="ORF">L1987_24261</name>
</gene>
<name>A0ACB9IJQ8_9ASTR</name>
<keyword evidence="2" id="KW-1185">Reference proteome</keyword>
<evidence type="ECO:0000313" key="1">
    <source>
        <dbReference type="EMBL" id="KAI3808312.1"/>
    </source>
</evidence>
<evidence type="ECO:0000313" key="2">
    <source>
        <dbReference type="Proteomes" id="UP001056120"/>
    </source>
</evidence>
<reference evidence="2" key="1">
    <citation type="journal article" date="2022" name="Mol. Ecol. Resour.">
        <title>The genomes of chicory, endive, great burdock and yacon provide insights into Asteraceae palaeo-polyploidization history and plant inulin production.</title>
        <authorList>
            <person name="Fan W."/>
            <person name="Wang S."/>
            <person name="Wang H."/>
            <person name="Wang A."/>
            <person name="Jiang F."/>
            <person name="Liu H."/>
            <person name="Zhao H."/>
            <person name="Xu D."/>
            <person name="Zhang Y."/>
        </authorList>
    </citation>
    <scope>NUCLEOTIDE SEQUENCE [LARGE SCALE GENOMIC DNA]</scope>
    <source>
        <strain evidence="2">cv. Yunnan</strain>
    </source>
</reference>
<accession>A0ACB9IJQ8</accession>
<dbReference type="EMBL" id="CM042025">
    <property type="protein sequence ID" value="KAI3808312.1"/>
    <property type="molecule type" value="Genomic_DNA"/>
</dbReference>
<organism evidence="1 2">
    <name type="scientific">Smallanthus sonchifolius</name>
    <dbReference type="NCBI Taxonomy" id="185202"/>
    <lineage>
        <taxon>Eukaryota</taxon>
        <taxon>Viridiplantae</taxon>
        <taxon>Streptophyta</taxon>
        <taxon>Embryophyta</taxon>
        <taxon>Tracheophyta</taxon>
        <taxon>Spermatophyta</taxon>
        <taxon>Magnoliopsida</taxon>
        <taxon>eudicotyledons</taxon>
        <taxon>Gunneridae</taxon>
        <taxon>Pentapetalae</taxon>
        <taxon>asterids</taxon>
        <taxon>campanulids</taxon>
        <taxon>Asterales</taxon>
        <taxon>Asteraceae</taxon>
        <taxon>Asteroideae</taxon>
        <taxon>Heliantheae alliance</taxon>
        <taxon>Millerieae</taxon>
        <taxon>Smallanthus</taxon>
    </lineage>
</organism>
<comment type="caution">
    <text evidence="1">The sequence shown here is derived from an EMBL/GenBank/DDBJ whole genome shotgun (WGS) entry which is preliminary data.</text>
</comment>
<sequence>MAPIRAVQHVGCLIFIDVLRSPSPDTPTAVVTVVRVPPHPPHRSSVTLSLLSAANQPRQPATPVLPLAVCHHRVSPSYRCRQPVTTRAHAKLHWSLPNSCTKVSLYFIITHLIRPLSMHIHPTLGSSSSALDVSQKLTYLHSVCLDSQTLASLECSTGAHFKLASNLPAIHVNAFIIFAHSSAHWLRAPNSRDINIGIS</sequence>
<protein>
    <submittedName>
        <fullName evidence="1">Uncharacterized protein</fullName>
    </submittedName>
</protein>
<dbReference type="Proteomes" id="UP001056120">
    <property type="component" value="Linkage Group LG08"/>
</dbReference>
<proteinExistence type="predicted"/>